<evidence type="ECO:0000256" key="2">
    <source>
        <dbReference type="ARBA" id="ARBA00023002"/>
    </source>
</evidence>
<dbReference type="PANTHER" id="PTHR10204:SF34">
    <property type="entry name" value="NAD(P)H DEHYDROGENASE [QUINONE] 1 ISOFORM 1"/>
    <property type="match status" value="1"/>
</dbReference>
<evidence type="ECO:0000259" key="3">
    <source>
        <dbReference type="Pfam" id="PF02525"/>
    </source>
</evidence>
<evidence type="ECO:0000313" key="5">
    <source>
        <dbReference type="Proteomes" id="UP000070258"/>
    </source>
</evidence>
<dbReference type="Proteomes" id="UP000070258">
    <property type="component" value="Unassembled WGS sequence"/>
</dbReference>
<dbReference type="STRING" id="239498.AXK60_04605"/>
<dbReference type="Pfam" id="PF02525">
    <property type="entry name" value="Flavodoxin_2"/>
    <property type="match status" value="1"/>
</dbReference>
<gene>
    <name evidence="4" type="ORF">AXK60_04605</name>
</gene>
<dbReference type="Gene3D" id="3.40.50.360">
    <property type="match status" value="1"/>
</dbReference>
<dbReference type="SUPFAM" id="SSF52218">
    <property type="entry name" value="Flavoproteins"/>
    <property type="match status" value="1"/>
</dbReference>
<comment type="similarity">
    <text evidence="1">Belongs to the NAD(P)H dehydrogenase (quinone) family.</text>
</comment>
<comment type="caution">
    <text evidence="4">The sequence shown here is derived from an EMBL/GenBank/DDBJ whole genome shotgun (WGS) entry which is preliminary data.</text>
</comment>
<dbReference type="InterPro" id="IPR029039">
    <property type="entry name" value="Flavoprotein-like_sf"/>
</dbReference>
<dbReference type="PANTHER" id="PTHR10204">
    <property type="entry name" value="NAD P H OXIDOREDUCTASE-RELATED"/>
    <property type="match status" value="1"/>
</dbReference>
<dbReference type="InterPro" id="IPR003680">
    <property type="entry name" value="Flavodoxin_fold"/>
</dbReference>
<dbReference type="EMBL" id="LSRF01000001">
    <property type="protein sequence ID" value="KXP15140.1"/>
    <property type="molecule type" value="Genomic_DNA"/>
</dbReference>
<dbReference type="GO" id="GO:0003955">
    <property type="term" value="F:NAD(P)H dehydrogenase (quinone) activity"/>
    <property type="evidence" value="ECO:0007669"/>
    <property type="project" value="TreeGrafter"/>
</dbReference>
<protein>
    <submittedName>
        <fullName evidence="4">NAD(P)H dehydrogenase</fullName>
    </submittedName>
</protein>
<sequence>MGDDAHKHAHWVYAHPRAESLNSALRDAGVERLRRDGWTVDVADLYAERFDPILVEEGSADVRAAQRRLVAADLVVLQFPLWWYGPPAMLKGWIDRVFERGFAYDVPDPSTGRNRKYGDGGLAGRRALAVVTAGDRPGSISPRGISGDVEDVFWPLLHGTFWYSGMEVLEPHLVTNVHGIDADGVRRLGDDLAERLGAVGTEDPIPYLPMTDEYYDHSIALRPHVSPGLTGGAAHRRRRA</sequence>
<reference evidence="5" key="1">
    <citation type="submission" date="2016-02" db="EMBL/GenBank/DDBJ databases">
        <authorList>
            <person name="Wen L."/>
            <person name="He K."/>
            <person name="Yang H."/>
        </authorList>
    </citation>
    <scope>NUCLEOTIDE SEQUENCE [LARGE SCALE GENOMIC DNA]</scope>
    <source>
        <strain evidence="5">JCM 15929</strain>
    </source>
</reference>
<name>A0A138AXH8_9ACTN</name>
<dbReference type="InterPro" id="IPR051545">
    <property type="entry name" value="NAD(P)H_dehydrogenase_qn"/>
</dbReference>
<proteinExistence type="inferred from homology"/>
<evidence type="ECO:0000256" key="1">
    <source>
        <dbReference type="ARBA" id="ARBA00006252"/>
    </source>
</evidence>
<accession>A0A138AXH8</accession>
<keyword evidence="2" id="KW-0560">Oxidoreductase</keyword>
<evidence type="ECO:0000313" key="4">
    <source>
        <dbReference type="EMBL" id="KXP15140.1"/>
    </source>
</evidence>
<dbReference type="AlphaFoldDB" id="A0A138AXH8"/>
<feature type="domain" description="Flavodoxin-like fold" evidence="3">
    <location>
        <begin position="9"/>
        <end position="182"/>
    </location>
</feature>
<dbReference type="GO" id="GO:0005829">
    <property type="term" value="C:cytosol"/>
    <property type="evidence" value="ECO:0007669"/>
    <property type="project" value="TreeGrafter"/>
</dbReference>
<organism evidence="4 5">
    <name type="scientific">Tsukamurella pseudospumae</name>
    <dbReference type="NCBI Taxonomy" id="239498"/>
    <lineage>
        <taxon>Bacteria</taxon>
        <taxon>Bacillati</taxon>
        <taxon>Actinomycetota</taxon>
        <taxon>Actinomycetes</taxon>
        <taxon>Mycobacteriales</taxon>
        <taxon>Tsukamurellaceae</taxon>
        <taxon>Tsukamurella</taxon>
    </lineage>
</organism>